<organism evidence="1 2">
    <name type="scientific">Aspergillus homomorphus (strain CBS 101889)</name>
    <dbReference type="NCBI Taxonomy" id="1450537"/>
    <lineage>
        <taxon>Eukaryota</taxon>
        <taxon>Fungi</taxon>
        <taxon>Dikarya</taxon>
        <taxon>Ascomycota</taxon>
        <taxon>Pezizomycotina</taxon>
        <taxon>Eurotiomycetes</taxon>
        <taxon>Eurotiomycetidae</taxon>
        <taxon>Eurotiales</taxon>
        <taxon>Aspergillaceae</taxon>
        <taxon>Aspergillus</taxon>
        <taxon>Aspergillus subgen. Circumdati</taxon>
    </lineage>
</organism>
<evidence type="ECO:0000313" key="1">
    <source>
        <dbReference type="EMBL" id="RAL16764.1"/>
    </source>
</evidence>
<evidence type="ECO:0000313" key="2">
    <source>
        <dbReference type="Proteomes" id="UP000248961"/>
    </source>
</evidence>
<dbReference type="VEuPathDB" id="FungiDB:BO97DRAFT_420158"/>
<dbReference type="Proteomes" id="UP000248961">
    <property type="component" value="Unassembled WGS sequence"/>
</dbReference>
<protein>
    <submittedName>
        <fullName evidence="1">Uncharacterized protein</fullName>
    </submittedName>
</protein>
<keyword evidence="2" id="KW-1185">Reference proteome</keyword>
<gene>
    <name evidence="1" type="ORF">BO97DRAFT_420158</name>
</gene>
<dbReference type="OrthoDB" id="74360at2759"/>
<accession>A0A395IF15</accession>
<proteinExistence type="predicted"/>
<dbReference type="RefSeq" id="XP_025555918.1">
    <property type="nucleotide sequence ID" value="XM_025696625.1"/>
</dbReference>
<sequence length="158" mass="17514">MIRFLTLMDKADYAAKVAQTARWPEDLQISGKRIAVLGNGSSEMQCIGALQSAVDTPNLDFLRVVINGFELKQAYVVLNIMDEQHTILKSQYMYVAGMRGIQDTLDSGPAEILSMAHLRQPPEPRKSSAQNISLEVGLLILQELKLSLDVLKGHEVFS</sequence>
<reference evidence="1 2" key="1">
    <citation type="submission" date="2018-02" db="EMBL/GenBank/DDBJ databases">
        <title>The genomes of Aspergillus section Nigri reveals drivers in fungal speciation.</title>
        <authorList>
            <consortium name="DOE Joint Genome Institute"/>
            <person name="Vesth T.C."/>
            <person name="Nybo J."/>
            <person name="Theobald S."/>
            <person name="Brandl J."/>
            <person name="Frisvad J.C."/>
            <person name="Nielsen K.F."/>
            <person name="Lyhne E.K."/>
            <person name="Kogle M.E."/>
            <person name="Kuo A."/>
            <person name="Riley R."/>
            <person name="Clum A."/>
            <person name="Nolan M."/>
            <person name="Lipzen A."/>
            <person name="Salamov A."/>
            <person name="Henrissat B."/>
            <person name="Wiebenga A."/>
            <person name="De vries R.P."/>
            <person name="Grigoriev I.V."/>
            <person name="Mortensen U.H."/>
            <person name="Andersen M.R."/>
            <person name="Baker S.E."/>
        </authorList>
    </citation>
    <scope>NUCLEOTIDE SEQUENCE [LARGE SCALE GENOMIC DNA]</scope>
    <source>
        <strain evidence="1 2">CBS 101889</strain>
    </source>
</reference>
<dbReference type="EMBL" id="KZ824268">
    <property type="protein sequence ID" value="RAL16764.1"/>
    <property type="molecule type" value="Genomic_DNA"/>
</dbReference>
<name>A0A395IF15_ASPHC</name>
<dbReference type="GeneID" id="37200914"/>
<dbReference type="AlphaFoldDB" id="A0A395IF15"/>